<evidence type="ECO:0000313" key="3">
    <source>
        <dbReference type="Proteomes" id="UP000618931"/>
    </source>
</evidence>
<dbReference type="Gene3D" id="3.90.1570.10">
    <property type="entry name" value="tt1808, chain A"/>
    <property type="match status" value="1"/>
</dbReference>
<evidence type="ECO:0000313" key="2">
    <source>
        <dbReference type="EMBL" id="MBF9219988.1"/>
    </source>
</evidence>
<keyword evidence="2" id="KW-0540">Nuclease</keyword>
<dbReference type="InterPro" id="IPR011335">
    <property type="entry name" value="Restrct_endonuc-II-like"/>
</dbReference>
<gene>
    <name evidence="2" type="ORF">I2H31_02625</name>
</gene>
<dbReference type="InterPro" id="IPR008538">
    <property type="entry name" value="Uma2"/>
</dbReference>
<keyword evidence="3" id="KW-1185">Reference proteome</keyword>
<dbReference type="Proteomes" id="UP000618931">
    <property type="component" value="Unassembled WGS sequence"/>
</dbReference>
<reference evidence="2 3" key="1">
    <citation type="submission" date="2020-11" db="EMBL/GenBank/DDBJ databases">
        <authorList>
            <person name="Kim M.K."/>
        </authorList>
    </citation>
    <scope>NUCLEOTIDE SEQUENCE [LARGE SCALE GENOMIC DNA]</scope>
    <source>
        <strain evidence="2 3">BT662</strain>
    </source>
</reference>
<organism evidence="2 3">
    <name type="scientific">Hymenobacter ruricola</name>
    <dbReference type="NCBI Taxonomy" id="2791023"/>
    <lineage>
        <taxon>Bacteria</taxon>
        <taxon>Pseudomonadati</taxon>
        <taxon>Bacteroidota</taxon>
        <taxon>Cytophagia</taxon>
        <taxon>Cytophagales</taxon>
        <taxon>Hymenobacteraceae</taxon>
        <taxon>Hymenobacter</taxon>
    </lineage>
</organism>
<accession>A0ABS0HZU3</accession>
<dbReference type="PANTHER" id="PTHR34107">
    <property type="entry name" value="SLL0198 PROTEIN-RELATED"/>
    <property type="match status" value="1"/>
</dbReference>
<keyword evidence="2" id="KW-0255">Endonuclease</keyword>
<keyword evidence="2" id="KW-0378">Hydrolase</keyword>
<dbReference type="InterPro" id="IPR012296">
    <property type="entry name" value="Nuclease_put_TT1808"/>
</dbReference>
<proteinExistence type="predicted"/>
<feature type="domain" description="Putative restriction endonuclease" evidence="1">
    <location>
        <begin position="4"/>
        <end position="127"/>
    </location>
</feature>
<dbReference type="CDD" id="cd06260">
    <property type="entry name" value="DUF820-like"/>
    <property type="match status" value="1"/>
</dbReference>
<dbReference type="EMBL" id="JADQDM010000001">
    <property type="protein sequence ID" value="MBF9219988.1"/>
    <property type="molecule type" value="Genomic_DNA"/>
</dbReference>
<dbReference type="SUPFAM" id="SSF52980">
    <property type="entry name" value="Restriction endonuclease-like"/>
    <property type="match status" value="1"/>
</dbReference>
<protein>
    <submittedName>
        <fullName evidence="2">Uma2 family endonuclease</fullName>
    </submittedName>
</protein>
<comment type="caution">
    <text evidence="2">The sequence shown here is derived from an EMBL/GenBank/DDBJ whole genome shotgun (WGS) entry which is preliminary data.</text>
</comment>
<dbReference type="PANTHER" id="PTHR34107:SF4">
    <property type="entry name" value="SLL1222 PROTEIN"/>
    <property type="match status" value="1"/>
</dbReference>
<dbReference type="GO" id="GO:0004519">
    <property type="term" value="F:endonuclease activity"/>
    <property type="evidence" value="ECO:0007669"/>
    <property type="project" value="UniProtKB-KW"/>
</dbReference>
<name>A0ABS0HZU3_9BACT</name>
<dbReference type="Pfam" id="PF05685">
    <property type="entry name" value="Uma2"/>
    <property type="match status" value="1"/>
</dbReference>
<sequence length="142" mass="15677">MPSLKHARIQKQLVRQLENFLLDRYEVLAEISLSISDGKMIPDVAVFVAGTLPNSAGPDFTAVSVVPRTAIEILSPTQVIAELLEKAGRYFAAGVQSYWLVVPELRAVAVYSAPMKYKYFYNGDTLRDPVTGAEIVVSQLFD</sequence>
<evidence type="ECO:0000259" key="1">
    <source>
        <dbReference type="Pfam" id="PF05685"/>
    </source>
</evidence>